<dbReference type="Proteomes" id="UP000632063">
    <property type="component" value="Unassembled WGS sequence"/>
</dbReference>
<protein>
    <submittedName>
        <fullName evidence="2">RES family NAD+ phosphorylase</fullName>
    </submittedName>
</protein>
<name>A0ABR9CH60_9HYPH</name>
<dbReference type="EMBL" id="JACYXI010000001">
    <property type="protein sequence ID" value="MBD8890189.1"/>
    <property type="molecule type" value="Genomic_DNA"/>
</dbReference>
<accession>A0ABR9CH60</accession>
<evidence type="ECO:0000259" key="1">
    <source>
        <dbReference type="Pfam" id="PF08808"/>
    </source>
</evidence>
<dbReference type="Pfam" id="PF08808">
    <property type="entry name" value="RES"/>
    <property type="match status" value="1"/>
</dbReference>
<evidence type="ECO:0000313" key="3">
    <source>
        <dbReference type="Proteomes" id="UP000632063"/>
    </source>
</evidence>
<dbReference type="RefSeq" id="WP_192145708.1">
    <property type="nucleotide sequence ID" value="NZ_JACYXI010000001.1"/>
</dbReference>
<comment type="caution">
    <text evidence="2">The sequence shown here is derived from an EMBL/GenBank/DDBJ whole genome shotgun (WGS) entry which is preliminary data.</text>
</comment>
<keyword evidence="3" id="KW-1185">Reference proteome</keyword>
<reference evidence="2 3" key="2">
    <citation type="journal article" date="2021" name="Int. J. Syst. Evol. Microbiol.">
        <title>Roseibium litorale sp. nov., isolated from a tidal flat sediment and proposal for the reclassification of Labrenzia polysiphoniae as Roseibium polysiphoniae comb. nov.</title>
        <authorList>
            <person name="Liu Y."/>
            <person name="Pei T."/>
            <person name="Du J."/>
            <person name="Chao M."/>
            <person name="Deng M.R."/>
            <person name="Zhu H."/>
        </authorList>
    </citation>
    <scope>NUCLEOTIDE SEQUENCE [LARGE SCALE GENOMIC DNA]</scope>
    <source>
        <strain evidence="2 3">4C16A</strain>
    </source>
</reference>
<organism evidence="2 3">
    <name type="scientific">Roseibium litorale</name>
    <dbReference type="NCBI Taxonomy" id="2803841"/>
    <lineage>
        <taxon>Bacteria</taxon>
        <taxon>Pseudomonadati</taxon>
        <taxon>Pseudomonadota</taxon>
        <taxon>Alphaproteobacteria</taxon>
        <taxon>Hyphomicrobiales</taxon>
        <taxon>Stappiaceae</taxon>
        <taxon>Roseibium</taxon>
    </lineage>
</organism>
<feature type="domain" description="RES" evidence="1">
    <location>
        <begin position="71"/>
        <end position="237"/>
    </location>
</feature>
<dbReference type="InterPro" id="IPR014914">
    <property type="entry name" value="RES_dom"/>
</dbReference>
<sequence>MIPDEYDIDKLKLALGRGGRSDLKFAYEFADRIVASVEQVEDKEQLAVDFPAYRARNDYVEDYDPENGQIHFHPLTGSELGAPPPEKTLLGRFNAPNHPVLYLSTTPEVALAETRALPSDTCTIANFRIVRPVKIATLLRHNKEPFGVLLDDDPGEEIFLRWLLARTAEFISRRVPDHDRDLHYRTCNLIASAFSDSGYDGLAYRTSFWSPGWRDENGTPEEDHVRAANIVLFDPGIAIPKWSALYRINWKRPIAEKDGNSVWRSKT</sequence>
<evidence type="ECO:0000313" key="2">
    <source>
        <dbReference type="EMBL" id="MBD8890189.1"/>
    </source>
</evidence>
<reference evidence="3" key="1">
    <citation type="submission" date="2020-09" db="EMBL/GenBank/DDBJ databases">
        <title>The genome sequence of strain Labrenzia suaedae 4C16A.</title>
        <authorList>
            <person name="Liu Y."/>
        </authorList>
    </citation>
    <scope>NUCLEOTIDE SEQUENCE [LARGE SCALE GENOMIC DNA]</scope>
    <source>
        <strain evidence="3">4C16A</strain>
    </source>
</reference>
<proteinExistence type="predicted"/>
<gene>
    <name evidence="2" type="ORF">IG616_01395</name>
</gene>